<feature type="compositionally biased region" description="Basic and acidic residues" evidence="1">
    <location>
        <begin position="1"/>
        <end position="12"/>
    </location>
</feature>
<reference evidence="2" key="1">
    <citation type="journal article" date="2014" name="Int. J. Syst. Evol. Microbiol.">
        <title>Complete genome sequence of Corynebacterium casei LMG S-19264T (=DSM 44701T), isolated from a smear-ripened cheese.</title>
        <authorList>
            <consortium name="US DOE Joint Genome Institute (JGI-PGF)"/>
            <person name="Walter F."/>
            <person name="Albersmeier A."/>
            <person name="Kalinowski J."/>
            <person name="Ruckert C."/>
        </authorList>
    </citation>
    <scope>NUCLEOTIDE SEQUENCE</scope>
    <source>
        <strain evidence="2">KCTC 32437</strain>
    </source>
</reference>
<dbReference type="PANTHER" id="PTHR38436">
    <property type="entry name" value="POLYKETIDE CYCLASE SNOAL-LIKE DOMAIN"/>
    <property type="match status" value="1"/>
</dbReference>
<sequence>MSEETDMKKSETGRGAPAANSGSPAKKEGQLTPGSDVMQVERHDFTDLVPENRPRVQSMKGFDECYTDIVDYIIRCTHKIWDERDIGLIYTHYTHNCVLYGTLGTMYTREEVVRDTIQRLVQLPERRGMGTHVIWNGNDEEGFYTSHLVTGTGRHTQYGQYGAPTGRTFTSRTVADCMIYQNKIYREWVVTDTMAVLKQLGVDPHGYAEKLAKISFDKGLLALDIGESRMMIGQYPPKDLADTSMANTDLEAETIQLLHDIYNRKMLGRIKQMYASNAQYHGPLMAELYGEAAITHQTLGLIGSMPDANFEVQHICSTPCEEGGTKVAIRWVMEGHHLGYGNLMELGDPTGKRIQLMGMTHLHFKNGKIVDEWRVFDQLAPLVQVKLAQMADRPSALPEPSEQPEG</sequence>
<accession>A0A918SBK6</accession>
<keyword evidence="3" id="KW-1185">Reference proteome</keyword>
<dbReference type="SUPFAM" id="SSF54427">
    <property type="entry name" value="NTF2-like"/>
    <property type="match status" value="2"/>
</dbReference>
<dbReference type="GO" id="GO:0030638">
    <property type="term" value="P:polyketide metabolic process"/>
    <property type="evidence" value="ECO:0007669"/>
    <property type="project" value="InterPro"/>
</dbReference>
<comment type="caution">
    <text evidence="2">The sequence shown here is derived from an EMBL/GenBank/DDBJ whole genome shotgun (WGS) entry which is preliminary data.</text>
</comment>
<dbReference type="EMBL" id="BMZE01000003">
    <property type="protein sequence ID" value="GHA32899.1"/>
    <property type="molecule type" value="Genomic_DNA"/>
</dbReference>
<dbReference type="InterPro" id="IPR009959">
    <property type="entry name" value="Cyclase_SnoaL-like"/>
</dbReference>
<dbReference type="Proteomes" id="UP000646579">
    <property type="component" value="Unassembled WGS sequence"/>
</dbReference>
<dbReference type="RefSeq" id="WP_244640235.1">
    <property type="nucleotide sequence ID" value="NZ_BMZE01000003.1"/>
</dbReference>
<proteinExistence type="predicted"/>
<protein>
    <submittedName>
        <fullName evidence="2">Ester cyclase</fullName>
    </submittedName>
</protein>
<dbReference type="PANTHER" id="PTHR38436:SF1">
    <property type="entry name" value="ESTER CYCLASE"/>
    <property type="match status" value="1"/>
</dbReference>
<reference evidence="2" key="2">
    <citation type="submission" date="2020-09" db="EMBL/GenBank/DDBJ databases">
        <authorList>
            <person name="Sun Q."/>
            <person name="Kim S."/>
        </authorList>
    </citation>
    <scope>NUCLEOTIDE SEQUENCE</scope>
    <source>
        <strain evidence="2">KCTC 32437</strain>
    </source>
</reference>
<dbReference type="Pfam" id="PF07366">
    <property type="entry name" value="SnoaL"/>
    <property type="match status" value="1"/>
</dbReference>
<name>A0A918SBK6_9HYPH</name>
<gene>
    <name evidence="2" type="ORF">GCM10007989_31280</name>
</gene>
<dbReference type="AlphaFoldDB" id="A0A918SBK6"/>
<evidence type="ECO:0000313" key="2">
    <source>
        <dbReference type="EMBL" id="GHA32899.1"/>
    </source>
</evidence>
<evidence type="ECO:0000313" key="3">
    <source>
        <dbReference type="Proteomes" id="UP000646579"/>
    </source>
</evidence>
<dbReference type="Gene3D" id="3.10.450.50">
    <property type="match status" value="2"/>
</dbReference>
<organism evidence="2 3">
    <name type="scientific">Devosia pacifica</name>
    <dbReference type="NCBI Taxonomy" id="1335967"/>
    <lineage>
        <taxon>Bacteria</taxon>
        <taxon>Pseudomonadati</taxon>
        <taxon>Pseudomonadota</taxon>
        <taxon>Alphaproteobacteria</taxon>
        <taxon>Hyphomicrobiales</taxon>
        <taxon>Devosiaceae</taxon>
        <taxon>Devosia</taxon>
    </lineage>
</organism>
<evidence type="ECO:0000256" key="1">
    <source>
        <dbReference type="SAM" id="MobiDB-lite"/>
    </source>
</evidence>
<dbReference type="InterPro" id="IPR032710">
    <property type="entry name" value="NTF2-like_dom_sf"/>
</dbReference>
<feature type="region of interest" description="Disordered" evidence="1">
    <location>
        <begin position="1"/>
        <end position="39"/>
    </location>
</feature>